<dbReference type="PANTHER" id="PTHR43620">
    <property type="entry name" value="GLYCEROPHOSPHORYL DIESTER PHOSPHODIESTERASE"/>
    <property type="match status" value="1"/>
</dbReference>
<dbReference type="GO" id="GO:0006629">
    <property type="term" value="P:lipid metabolic process"/>
    <property type="evidence" value="ECO:0007669"/>
    <property type="project" value="InterPro"/>
</dbReference>
<keyword evidence="9" id="KW-0812">Transmembrane</keyword>
<dbReference type="CDD" id="cd08603">
    <property type="entry name" value="GDPD_SHV3_repeat_1"/>
    <property type="match status" value="1"/>
</dbReference>
<evidence type="ECO:0000256" key="2">
    <source>
        <dbReference type="ARBA" id="ARBA00012247"/>
    </source>
</evidence>
<dbReference type="AlphaFoldDB" id="A0A8K0MP76"/>
<evidence type="ECO:0000256" key="1">
    <source>
        <dbReference type="ARBA" id="ARBA00007277"/>
    </source>
</evidence>
<evidence type="ECO:0000256" key="6">
    <source>
        <dbReference type="ARBA" id="ARBA00023180"/>
    </source>
</evidence>
<proteinExistence type="inferred from homology"/>
<dbReference type="CDD" id="cd08604">
    <property type="entry name" value="GDPD_SHV3_repeat_2"/>
    <property type="match status" value="1"/>
</dbReference>
<evidence type="ECO:0000256" key="5">
    <source>
        <dbReference type="ARBA" id="ARBA00022801"/>
    </source>
</evidence>
<evidence type="ECO:0000256" key="10">
    <source>
        <dbReference type="SAM" id="SignalP"/>
    </source>
</evidence>
<feature type="chain" id="PRO_5035466369" description="glycerophosphodiester phosphodiesterase" evidence="10">
    <location>
        <begin position="24"/>
        <end position="761"/>
    </location>
</feature>
<keyword evidence="5" id="KW-0378">Hydrolase</keyword>
<feature type="signal peptide" evidence="10">
    <location>
        <begin position="1"/>
        <end position="23"/>
    </location>
</feature>
<feature type="region of interest" description="Disordered" evidence="8">
    <location>
        <begin position="708"/>
        <end position="734"/>
    </location>
</feature>
<evidence type="ECO:0000256" key="4">
    <source>
        <dbReference type="ARBA" id="ARBA00022798"/>
    </source>
</evidence>
<feature type="domain" description="GP-PDE" evidence="11">
    <location>
        <begin position="354"/>
        <end position="656"/>
    </location>
</feature>
<evidence type="ECO:0000259" key="11">
    <source>
        <dbReference type="PROSITE" id="PS51704"/>
    </source>
</evidence>
<evidence type="ECO:0000256" key="3">
    <source>
        <dbReference type="ARBA" id="ARBA00022729"/>
    </source>
</evidence>
<keyword evidence="3 10" id="KW-0732">Signal</keyword>
<comment type="similarity">
    <text evidence="1">Belongs to the glycerophosphoryl diester phosphodiesterase family.</text>
</comment>
<keyword evidence="6" id="KW-0325">Glycoprotein</keyword>
<evidence type="ECO:0000313" key="12">
    <source>
        <dbReference type="EMBL" id="KAF3453367.1"/>
    </source>
</evidence>
<keyword evidence="9" id="KW-1133">Transmembrane helix</keyword>
<dbReference type="SUPFAM" id="SSF51695">
    <property type="entry name" value="PLC-like phosphodiesterases"/>
    <property type="match status" value="2"/>
</dbReference>
<dbReference type="FunFam" id="3.20.20.190:FF:000013">
    <property type="entry name" value="Glycerophosphodiester phosphodiesterase GDPDL3"/>
    <property type="match status" value="1"/>
</dbReference>
<comment type="catalytic activity">
    <reaction evidence="7">
        <text>a sn-glycero-3-phosphodiester + H2O = an alcohol + sn-glycerol 3-phosphate + H(+)</text>
        <dbReference type="Rhea" id="RHEA:12969"/>
        <dbReference type="ChEBI" id="CHEBI:15377"/>
        <dbReference type="ChEBI" id="CHEBI:15378"/>
        <dbReference type="ChEBI" id="CHEBI:30879"/>
        <dbReference type="ChEBI" id="CHEBI:57597"/>
        <dbReference type="ChEBI" id="CHEBI:83408"/>
        <dbReference type="EC" id="3.1.4.46"/>
    </reaction>
</comment>
<dbReference type="EMBL" id="VOIH02000002">
    <property type="protein sequence ID" value="KAF3453367.1"/>
    <property type="molecule type" value="Genomic_DNA"/>
</dbReference>
<evidence type="ECO:0000256" key="8">
    <source>
        <dbReference type="SAM" id="MobiDB-lite"/>
    </source>
</evidence>
<keyword evidence="4" id="KW-0319">Glycerol metabolism</keyword>
<dbReference type="GO" id="GO:0008889">
    <property type="term" value="F:glycerophosphodiester phosphodiesterase activity"/>
    <property type="evidence" value="ECO:0007669"/>
    <property type="project" value="UniProtKB-EC"/>
</dbReference>
<feature type="domain" description="GP-PDE" evidence="11">
    <location>
        <begin position="40"/>
        <end position="338"/>
    </location>
</feature>
<evidence type="ECO:0000313" key="13">
    <source>
        <dbReference type="Proteomes" id="UP000796880"/>
    </source>
</evidence>
<accession>A0A8K0MP76</accession>
<dbReference type="EC" id="3.1.4.46" evidence="2"/>
<dbReference type="PANTHER" id="PTHR43620:SF7">
    <property type="entry name" value="GLYCEROPHOSPHODIESTER PHOSPHODIESTERASE GDPD5-RELATED"/>
    <property type="match status" value="1"/>
</dbReference>
<keyword evidence="13" id="KW-1185">Reference proteome</keyword>
<dbReference type="InterPro" id="IPR017946">
    <property type="entry name" value="PLC-like_Pdiesterase_TIM-brl"/>
</dbReference>
<evidence type="ECO:0000256" key="7">
    <source>
        <dbReference type="ARBA" id="ARBA00047512"/>
    </source>
</evidence>
<comment type="caution">
    <text evidence="12">The sequence shown here is derived from an EMBL/GenBank/DDBJ whole genome shotgun (WGS) entry which is preliminary data.</text>
</comment>
<dbReference type="InterPro" id="IPR030395">
    <property type="entry name" value="GP_PDE_dom"/>
</dbReference>
<gene>
    <name evidence="12" type="ORF">FNV43_RR03807</name>
</gene>
<reference evidence="12" key="1">
    <citation type="submission" date="2020-03" db="EMBL/GenBank/DDBJ databases">
        <title>A high-quality chromosome-level genome assembly of a woody plant with both climbing and erect habits, Rhamnella rubrinervis.</title>
        <authorList>
            <person name="Lu Z."/>
            <person name="Yang Y."/>
            <person name="Zhu X."/>
            <person name="Sun Y."/>
        </authorList>
    </citation>
    <scope>NUCLEOTIDE SEQUENCE</scope>
    <source>
        <strain evidence="12">BYM</strain>
        <tissue evidence="12">Leaf</tissue>
    </source>
</reference>
<dbReference type="Gene3D" id="3.20.20.190">
    <property type="entry name" value="Phosphatidylinositol (PI) phosphodiesterase"/>
    <property type="match status" value="2"/>
</dbReference>
<evidence type="ECO:0000256" key="9">
    <source>
        <dbReference type="SAM" id="Phobius"/>
    </source>
</evidence>
<dbReference type="FunFam" id="3.20.20.190:FF:000011">
    <property type="entry name" value="Glycerophosphodiester phosphodiesterase GDPDL3"/>
    <property type="match status" value="1"/>
</dbReference>
<dbReference type="Pfam" id="PF03009">
    <property type="entry name" value="GDPD"/>
    <property type="match status" value="2"/>
</dbReference>
<dbReference type="PROSITE" id="PS51704">
    <property type="entry name" value="GP_PDE"/>
    <property type="match status" value="2"/>
</dbReference>
<organism evidence="12 13">
    <name type="scientific">Rhamnella rubrinervis</name>
    <dbReference type="NCBI Taxonomy" id="2594499"/>
    <lineage>
        <taxon>Eukaryota</taxon>
        <taxon>Viridiplantae</taxon>
        <taxon>Streptophyta</taxon>
        <taxon>Embryophyta</taxon>
        <taxon>Tracheophyta</taxon>
        <taxon>Spermatophyta</taxon>
        <taxon>Magnoliopsida</taxon>
        <taxon>eudicotyledons</taxon>
        <taxon>Gunneridae</taxon>
        <taxon>Pentapetalae</taxon>
        <taxon>rosids</taxon>
        <taxon>fabids</taxon>
        <taxon>Rosales</taxon>
        <taxon>Rhamnaceae</taxon>
        <taxon>rhamnoid group</taxon>
        <taxon>Rhamneae</taxon>
        <taxon>Rhamnella</taxon>
    </lineage>
</organism>
<protein>
    <recommendedName>
        <fullName evidence="2">glycerophosphodiester phosphodiesterase</fullName>
        <ecNumber evidence="2">3.1.4.46</ecNumber>
    </recommendedName>
</protein>
<dbReference type="GO" id="GO:0006071">
    <property type="term" value="P:glycerol metabolic process"/>
    <property type="evidence" value="ECO:0007669"/>
    <property type="project" value="UniProtKB-KW"/>
</dbReference>
<sequence length="761" mass="83681">MSNSRALVLLALFLHSLVALVSAQRSNATSRWQTLSGYAPLVVAHGGFSGLFPDSSSVAYSLALLTSLPNVHLWCDVQLTKDEAGICLRDLKLDNNSDIQNVYDKGEKEYLVNGVPTKGWFSVDFTLNDLANVFVTQGIYSRTNKFDGNFYQILTVDDVAKQLKPPGLWLNVQHDAFYKQHNMSMRNYILSVSRRVIINYISSPEAAFLNSIKRRTSPKTKLVFRFLNQDEIEPSTNQTYGSLLKNLTFIKTFASGILVPKYYIWPEVNFYLEPHTSLVLDAHKEKLEVFASEFMNDYPFSFNYSYDPVTEYLNFIDNGDFSVDGVVSDFPITPSEAIDCFAHLGNSTSVQAKPLVISKYGASGDYPGCTDLAYRKAIDDGVDVLDCPVQMSKDGTPFCLSSINLMDSTNVAQTAFSSLTTSVPDIKSGTGIFAFSMTWNDIKTKLRASISSPFADFSLFRNPNYKTSGNFLTLSEFLALTKDAKSLSGILISIEHAAYLAKERKLSVTDAVHNALSKAGFDNQTALKVMIQSGNRSVLMEFKDKQSYELVYEIDKKIRDVDDSTVEDIKKFAHSVVVDKDSVYPENQLFLTGVTGVVKKLQSSKLSVYVETFSNEFVSQAWDFFSDATVEINSFVVGSNIDGVITDFPKTAARYKRNRCLGLGTNTPTYMSPVQPDSLIQLITAPYMPPAEAPNPVLTEKDVAEAPLPPVSLAPPTSGPGGSPGGSAAVSPPPNGQPKFAAGFFLMAMAMATLVASLSLF</sequence>
<dbReference type="OrthoDB" id="1058301at2759"/>
<dbReference type="Proteomes" id="UP000796880">
    <property type="component" value="Unassembled WGS sequence"/>
</dbReference>
<keyword evidence="9" id="KW-0472">Membrane</keyword>
<feature type="transmembrane region" description="Helical" evidence="9">
    <location>
        <begin position="740"/>
        <end position="760"/>
    </location>
</feature>
<name>A0A8K0MP76_9ROSA</name>